<evidence type="ECO:0000313" key="4">
    <source>
        <dbReference type="EMBL" id="MBB2504919.1"/>
    </source>
</evidence>
<dbReference type="InterPro" id="IPR052336">
    <property type="entry name" value="MlaD_Phospholipid_Transporter"/>
</dbReference>
<evidence type="ECO:0000313" key="5">
    <source>
        <dbReference type="Proteomes" id="UP000550260"/>
    </source>
</evidence>
<evidence type="ECO:0000256" key="1">
    <source>
        <dbReference type="SAM" id="MobiDB-lite"/>
    </source>
</evidence>
<feature type="region of interest" description="Disordered" evidence="1">
    <location>
        <begin position="405"/>
        <end position="429"/>
    </location>
</feature>
<comment type="caution">
    <text evidence="4">The sequence shown here is derived from an EMBL/GenBank/DDBJ whole genome shotgun (WGS) entry which is preliminary data.</text>
</comment>
<evidence type="ECO:0000259" key="3">
    <source>
        <dbReference type="Pfam" id="PF02470"/>
    </source>
</evidence>
<organism evidence="4 5">
    <name type="scientific">Amycolatopsis echigonensis</name>
    <dbReference type="NCBI Taxonomy" id="2576905"/>
    <lineage>
        <taxon>Bacteria</taxon>
        <taxon>Bacillati</taxon>
        <taxon>Actinomycetota</taxon>
        <taxon>Actinomycetes</taxon>
        <taxon>Pseudonocardiales</taxon>
        <taxon>Pseudonocardiaceae</taxon>
        <taxon>Amycolatopsis</taxon>
    </lineage>
</organism>
<proteinExistence type="predicted"/>
<sequence length="429" mass="44885">MIIRRSLVPKLQLVVVLAFALACALFFSYLWTGSGGRIPLISSDGYRASVTLPQVSNLVKNSDVMAAGVRIGEVADIHLDGNQAAVTMQLDSGPRPLHEGATVTVRYKTLLEETFLEVTDGKGPALPDGTQLPPSAAKPAVELNDVLNSLDQPTREALASSVRSLGAATQDGRQSISAALTGLGETARQGKSALSALAAQSDDLRKLTGDAATLVAALDSRQGQIEQLVDQAGQLTSVTAGSSEDLEKVMRKLPGLLDTARTASAGLTSLSQSLGPVAANLKKASPDVAAALEQLPQTAADLRGLLPSLNGVLDSAPDTLARVPTVSDDARALIPPVDVALRDVNPMLAYLGPYDREITGFFVNFGQALNTQNGVLKVMLLANDKSLRGLPITGTLPLFDRNNPYPGAGSLNNPAPFSGQYPRVQQEGK</sequence>
<protein>
    <submittedName>
        <fullName evidence="4">MCE family protein</fullName>
    </submittedName>
</protein>
<name>A0A8E1W7F9_9PSEU</name>
<dbReference type="SUPFAM" id="SSF58104">
    <property type="entry name" value="Methyl-accepting chemotaxis protein (MCP) signaling domain"/>
    <property type="match status" value="1"/>
</dbReference>
<dbReference type="AlphaFoldDB" id="A0A8E1W7F9"/>
<reference evidence="4 5" key="1">
    <citation type="submission" date="2020-08" db="EMBL/GenBank/DDBJ databases">
        <title>Amycolatopsis echigonensis JCM 21831.</title>
        <authorList>
            <person name="Tedsree N."/>
            <person name="Kuncharoen N."/>
            <person name="Likhitwitayawuid K."/>
            <person name="Tanasupawat S."/>
        </authorList>
    </citation>
    <scope>NUCLEOTIDE SEQUENCE [LARGE SCALE GENOMIC DNA]</scope>
    <source>
        <strain evidence="4 5">JCM 21831</strain>
    </source>
</reference>
<feature type="transmembrane region" description="Helical" evidence="2">
    <location>
        <begin position="12"/>
        <end position="31"/>
    </location>
</feature>
<dbReference type="Pfam" id="PF02470">
    <property type="entry name" value="MlaD"/>
    <property type="match status" value="1"/>
</dbReference>
<dbReference type="PROSITE" id="PS51257">
    <property type="entry name" value="PROKAR_LIPOPROTEIN"/>
    <property type="match status" value="1"/>
</dbReference>
<dbReference type="PANTHER" id="PTHR33371">
    <property type="entry name" value="INTERMEMBRANE PHOSPHOLIPID TRANSPORT SYSTEM BINDING PROTEIN MLAD-RELATED"/>
    <property type="match status" value="1"/>
</dbReference>
<accession>A0A8E1W7F9</accession>
<keyword evidence="2" id="KW-1133">Transmembrane helix</keyword>
<gene>
    <name evidence="4" type="ORF">H5411_37980</name>
</gene>
<dbReference type="Proteomes" id="UP000550260">
    <property type="component" value="Unassembled WGS sequence"/>
</dbReference>
<dbReference type="RefSeq" id="WP_183126578.1">
    <property type="nucleotide sequence ID" value="NZ_JACJHR010000085.1"/>
</dbReference>
<feature type="domain" description="Mce/MlaD" evidence="3">
    <location>
        <begin position="45"/>
        <end position="121"/>
    </location>
</feature>
<keyword evidence="2" id="KW-0472">Membrane</keyword>
<dbReference type="EMBL" id="JACJHR010000085">
    <property type="protein sequence ID" value="MBB2504919.1"/>
    <property type="molecule type" value="Genomic_DNA"/>
</dbReference>
<evidence type="ECO:0000256" key="2">
    <source>
        <dbReference type="SAM" id="Phobius"/>
    </source>
</evidence>
<dbReference type="InterPro" id="IPR003399">
    <property type="entry name" value="Mce/MlaD"/>
</dbReference>
<dbReference type="PANTHER" id="PTHR33371:SF4">
    <property type="entry name" value="INTERMEMBRANE PHOSPHOLIPID TRANSPORT SYSTEM BINDING PROTEIN MLAD"/>
    <property type="match status" value="1"/>
</dbReference>
<keyword evidence="2" id="KW-0812">Transmembrane</keyword>